<dbReference type="SUPFAM" id="SSF50249">
    <property type="entry name" value="Nucleic acid-binding proteins"/>
    <property type="match status" value="1"/>
</dbReference>
<name>A0A1U7CL32_9BACT</name>
<dbReference type="GO" id="GO:0008186">
    <property type="term" value="F:ATP-dependent activity, acting on RNA"/>
    <property type="evidence" value="ECO:0007669"/>
    <property type="project" value="UniProtKB-UniRule"/>
</dbReference>
<dbReference type="Gene3D" id="3.40.50.300">
    <property type="entry name" value="P-loop containing nucleotide triphosphate hydrolases"/>
    <property type="match status" value="1"/>
</dbReference>
<feature type="binding site" evidence="9">
    <location>
        <begin position="395"/>
        <end position="400"/>
    </location>
    <ligand>
        <name>ATP</name>
        <dbReference type="ChEBI" id="CHEBI:30616"/>
    </ligand>
</feature>
<dbReference type="GO" id="GO:0003723">
    <property type="term" value="F:RNA binding"/>
    <property type="evidence" value="ECO:0007669"/>
    <property type="project" value="UniProtKB-UniRule"/>
</dbReference>
<dbReference type="InterPro" id="IPR011129">
    <property type="entry name" value="CSD"/>
</dbReference>
<dbReference type="CDD" id="cd01128">
    <property type="entry name" value="rho_factor_C"/>
    <property type="match status" value="1"/>
</dbReference>
<dbReference type="InterPro" id="IPR011113">
    <property type="entry name" value="Rho_RNA-bd"/>
</dbReference>
<dbReference type="InterPro" id="IPR012340">
    <property type="entry name" value="NA-bd_OB-fold"/>
</dbReference>
<dbReference type="Proteomes" id="UP000186309">
    <property type="component" value="Chromosome"/>
</dbReference>
<evidence type="ECO:0000259" key="13">
    <source>
        <dbReference type="PROSITE" id="PS51856"/>
    </source>
</evidence>
<evidence type="ECO:0000313" key="15">
    <source>
        <dbReference type="Proteomes" id="UP000186309"/>
    </source>
</evidence>
<dbReference type="NCBIfam" id="TIGR00767">
    <property type="entry name" value="rho"/>
    <property type="match status" value="1"/>
</dbReference>
<evidence type="ECO:0000256" key="9">
    <source>
        <dbReference type="HAMAP-Rule" id="MF_01884"/>
    </source>
</evidence>
<dbReference type="Gene3D" id="2.40.50.140">
    <property type="entry name" value="Nucleic acid-binding proteins"/>
    <property type="match status" value="1"/>
</dbReference>
<feature type="region of interest" description="Disordered" evidence="12">
    <location>
        <begin position="1"/>
        <end position="209"/>
    </location>
</feature>
<keyword evidence="7 9" id="KW-0805">Transcription regulation</keyword>
<feature type="compositionally biased region" description="Basic and acidic residues" evidence="12">
    <location>
        <begin position="1"/>
        <end position="11"/>
    </location>
</feature>
<dbReference type="RefSeq" id="WP_076343798.1">
    <property type="nucleotide sequence ID" value="NZ_CP019082.1"/>
</dbReference>
<comment type="subunit">
    <text evidence="9">Homohexamer. The homohexamer assembles into an open ring structure.</text>
</comment>
<keyword evidence="8 9" id="KW-0804">Transcription</keyword>
<dbReference type="CDD" id="cd04459">
    <property type="entry name" value="Rho_CSD"/>
    <property type="match status" value="1"/>
</dbReference>
<evidence type="ECO:0000313" key="14">
    <source>
        <dbReference type="EMBL" id="APW59645.1"/>
    </source>
</evidence>
<keyword evidence="6 9" id="KW-0694">RNA-binding</keyword>
<dbReference type="GO" id="GO:0006353">
    <property type="term" value="P:DNA-templated transcription termination"/>
    <property type="evidence" value="ECO:0007669"/>
    <property type="project" value="UniProtKB-UniRule"/>
</dbReference>
<evidence type="ECO:0000256" key="5">
    <source>
        <dbReference type="ARBA" id="ARBA00022840"/>
    </source>
</evidence>
<dbReference type="InterPro" id="IPR027417">
    <property type="entry name" value="P-loop_NTPase"/>
</dbReference>
<feature type="compositionally biased region" description="Low complexity" evidence="12">
    <location>
        <begin position="29"/>
        <end position="44"/>
    </location>
</feature>
<dbReference type="NCBIfam" id="NF006886">
    <property type="entry name" value="PRK09376.1"/>
    <property type="match status" value="1"/>
</dbReference>
<evidence type="ECO:0000256" key="12">
    <source>
        <dbReference type="SAM" id="MobiDB-lite"/>
    </source>
</evidence>
<dbReference type="AlphaFoldDB" id="A0A1U7CL32"/>
<dbReference type="Pfam" id="PF07497">
    <property type="entry name" value="Rho_RNA_bind"/>
    <property type="match status" value="1"/>
</dbReference>
<dbReference type="Pfam" id="PF00006">
    <property type="entry name" value="ATP-synt_ab"/>
    <property type="match status" value="1"/>
</dbReference>
<evidence type="ECO:0000256" key="4">
    <source>
        <dbReference type="ARBA" id="ARBA00022806"/>
    </source>
</evidence>
<dbReference type="InterPro" id="IPR011112">
    <property type="entry name" value="Rho-like_N"/>
</dbReference>
<feature type="binding site" evidence="9">
    <location>
        <begin position="407"/>
        <end position="412"/>
    </location>
    <ligand>
        <name>ATP</name>
        <dbReference type="ChEBI" id="CHEBI:30616"/>
    </ligand>
</feature>
<dbReference type="GO" id="GO:0004386">
    <property type="term" value="F:helicase activity"/>
    <property type="evidence" value="ECO:0007669"/>
    <property type="project" value="UniProtKB-UniRule"/>
</dbReference>
<evidence type="ECO:0000256" key="3">
    <source>
        <dbReference type="ARBA" id="ARBA00022801"/>
    </source>
</evidence>
<evidence type="ECO:0000256" key="8">
    <source>
        <dbReference type="ARBA" id="ARBA00023163"/>
    </source>
</evidence>
<sequence>MANETRPRREPSGTSRIRKSTTSTPPPVAEESAGAAPASSITPAPISPSPTPPAAETYRDRERPAREPYREEGPADREPIRFIRQRDREPAAERPEREPGGLSIRERLARDRGGDREAGPVHHEGIPIVRDRDRDREPAPTVRERVREARDAETPGPRERFDRDASFNSRDRDYAQTARPERPERPAPAPPAQPYGGELPAEGFPDVEDDDIFGDAAIHDRYEDIKRGEIHLTELQKMTMPQLIRTAKSEGITDYMGLKKQDLIFKILKERVKQNGLMYGEGTLEVLPDGFGFLRSPDYNYLPCPDDIYVSPSQIRRFGLKTGAIVSGQIRPPKENERYFALLRVEAINFEDPDKLSEKVCFDDLTPLHPQGRIRLETTSEEVNMRVVDLVTPIGFGQRGVIVAPPRTGKTILLQKIANSVLTNHPEAYVMVLLIDERPEEVTDMERSVKGPTAEVISSTFDEPASRHIQVAEMVIEKAKRMVEFGKDVVILLDSITRLARAYNTEAPHSGKILTGGIDATALQKPKRFFGAARKIEEAGSLTILATALVDTGSRMDDVIFEEFKGTGNMELHLERRLVDKRIWPAIDVNKSGTRREELLMDADELRRVWILRRVLNDMNPVEAMELLTGRMKKTKTNGEFLTSMNL</sequence>
<dbReference type="OrthoDB" id="9805197at2"/>
<proteinExistence type="inferred from homology"/>
<comment type="similarity">
    <text evidence="9 11">Belongs to the Rho family.</text>
</comment>
<evidence type="ECO:0000256" key="6">
    <source>
        <dbReference type="ARBA" id="ARBA00022884"/>
    </source>
</evidence>
<dbReference type="InterPro" id="IPR003593">
    <property type="entry name" value="AAA+_ATPase"/>
</dbReference>
<dbReference type="InterPro" id="IPR000194">
    <property type="entry name" value="ATPase_F1/V1/A1_a/bsu_nucl-bd"/>
</dbReference>
<dbReference type="HAMAP" id="MF_01884">
    <property type="entry name" value="Rho"/>
    <property type="match status" value="1"/>
</dbReference>
<keyword evidence="2 9" id="KW-0547">Nucleotide-binding</keyword>
<evidence type="ECO:0000256" key="11">
    <source>
        <dbReference type="PROSITE-ProRule" id="PRU01203"/>
    </source>
</evidence>
<dbReference type="PROSITE" id="PS51856">
    <property type="entry name" value="RHO_RNA_BD"/>
    <property type="match status" value="1"/>
</dbReference>
<dbReference type="GO" id="GO:0016787">
    <property type="term" value="F:hydrolase activity"/>
    <property type="evidence" value="ECO:0007669"/>
    <property type="project" value="UniProtKB-KW"/>
</dbReference>
<dbReference type="SUPFAM" id="SSF52540">
    <property type="entry name" value="P-loop containing nucleoside triphosphate hydrolases"/>
    <property type="match status" value="1"/>
</dbReference>
<dbReference type="STRING" id="1387353.BSF38_01074"/>
<dbReference type="SMART" id="SM00357">
    <property type="entry name" value="CSP"/>
    <property type="match status" value="1"/>
</dbReference>
<reference evidence="15" key="1">
    <citation type="submission" date="2016-12" db="EMBL/GenBank/DDBJ databases">
        <title>Comparative genomics of four Isosphaeraceae planctomycetes: a common pool of plasmids and glycoside hydrolase genes.</title>
        <authorList>
            <person name="Ivanova A."/>
        </authorList>
    </citation>
    <scope>NUCLEOTIDE SEQUENCE [LARGE SCALE GENOMIC DNA]</scope>
    <source>
        <strain evidence="15">PX4</strain>
    </source>
</reference>
<keyword evidence="1 9" id="KW-0806">Transcription termination</keyword>
<dbReference type="SMART" id="SM00959">
    <property type="entry name" value="Rho_N"/>
    <property type="match status" value="1"/>
</dbReference>
<dbReference type="EMBL" id="CP019082">
    <property type="protein sequence ID" value="APW59645.1"/>
    <property type="molecule type" value="Genomic_DNA"/>
</dbReference>
<dbReference type="GO" id="GO:0005829">
    <property type="term" value="C:cytosol"/>
    <property type="evidence" value="ECO:0007669"/>
    <property type="project" value="UniProtKB-ARBA"/>
</dbReference>
<dbReference type="EC" id="3.6.4.-" evidence="9 10"/>
<accession>A0A1U7CL32</accession>
<dbReference type="SMART" id="SM00382">
    <property type="entry name" value="AAA"/>
    <property type="match status" value="1"/>
</dbReference>
<keyword evidence="4 9" id="KW-0347">Helicase</keyword>
<feature type="compositionally biased region" description="Polar residues" evidence="12">
    <location>
        <begin position="12"/>
        <end position="23"/>
    </location>
</feature>
<keyword evidence="5 9" id="KW-0067">ATP-binding</keyword>
<dbReference type="KEGG" id="pbor:BSF38_01074"/>
<evidence type="ECO:0000256" key="7">
    <source>
        <dbReference type="ARBA" id="ARBA00023015"/>
    </source>
</evidence>
<feature type="binding site" evidence="9">
    <location>
        <position position="438"/>
    </location>
    <ligand>
        <name>ATP</name>
        <dbReference type="ChEBI" id="CHEBI:30616"/>
    </ligand>
</feature>
<dbReference type="Pfam" id="PF07498">
    <property type="entry name" value="Rho_N"/>
    <property type="match status" value="1"/>
</dbReference>
<evidence type="ECO:0000256" key="1">
    <source>
        <dbReference type="ARBA" id="ARBA00022472"/>
    </source>
</evidence>
<evidence type="ECO:0000256" key="2">
    <source>
        <dbReference type="ARBA" id="ARBA00022741"/>
    </source>
</evidence>
<dbReference type="SUPFAM" id="SSF68912">
    <property type="entry name" value="Rho N-terminal domain-like"/>
    <property type="match status" value="1"/>
</dbReference>
<comment type="caution">
    <text evidence="9">Lacks conserved residue(s) required for the propagation of feature annotation.</text>
</comment>
<dbReference type="InterPro" id="IPR004665">
    <property type="entry name" value="Term_rho"/>
</dbReference>
<organism evidence="14 15">
    <name type="scientific">Paludisphaera borealis</name>
    <dbReference type="NCBI Taxonomy" id="1387353"/>
    <lineage>
        <taxon>Bacteria</taxon>
        <taxon>Pseudomonadati</taxon>
        <taxon>Planctomycetota</taxon>
        <taxon>Planctomycetia</taxon>
        <taxon>Isosphaerales</taxon>
        <taxon>Isosphaeraceae</taxon>
        <taxon>Paludisphaera</taxon>
    </lineage>
</organism>
<evidence type="ECO:0000256" key="10">
    <source>
        <dbReference type="NCBIfam" id="TIGR00767"/>
    </source>
</evidence>
<dbReference type="PANTHER" id="PTHR46425">
    <property type="entry name" value="TRANSCRIPTION TERMINATION FACTOR RHO"/>
    <property type="match status" value="1"/>
</dbReference>
<dbReference type="InterPro" id="IPR036269">
    <property type="entry name" value="Rho_N_sf"/>
</dbReference>
<keyword evidence="3 9" id="KW-0378">Hydrolase</keyword>
<feature type="compositionally biased region" description="Basic and acidic residues" evidence="12">
    <location>
        <begin position="57"/>
        <end position="185"/>
    </location>
</feature>
<dbReference type="InterPro" id="IPR041703">
    <property type="entry name" value="Rho_factor_ATP-bd"/>
</dbReference>
<gene>
    <name evidence="9" type="primary">rho</name>
    <name evidence="14" type="ORF">BSF38_01074</name>
</gene>
<dbReference type="PANTHER" id="PTHR46425:SF1">
    <property type="entry name" value="TRANSCRIPTION TERMINATION FACTOR RHO"/>
    <property type="match status" value="1"/>
</dbReference>
<feature type="domain" description="Rho RNA-BD" evidence="13">
    <location>
        <begin position="277"/>
        <end position="352"/>
    </location>
</feature>
<protein>
    <recommendedName>
        <fullName evidence="9 10">Transcription termination factor Rho</fullName>
        <ecNumber evidence="9 10">3.6.4.-</ecNumber>
    </recommendedName>
    <alternativeName>
        <fullName evidence="9">ATP-dependent helicase Rho</fullName>
    </alternativeName>
</protein>
<comment type="function">
    <text evidence="9">Facilitates transcription termination by a mechanism that involves Rho binding to the nascent RNA, activation of Rho's RNA-dependent ATPase activity, and release of the mRNA from the DNA template.</text>
</comment>
<dbReference type="GO" id="GO:0005524">
    <property type="term" value="F:ATP binding"/>
    <property type="evidence" value="ECO:0007669"/>
    <property type="project" value="UniProtKB-UniRule"/>
</dbReference>
<keyword evidence="15" id="KW-1185">Reference proteome</keyword>